<gene>
    <name evidence="2" type="ORF">KGA66_15420</name>
</gene>
<name>A0A8J8BDR7_9ACTN</name>
<feature type="transmembrane region" description="Helical" evidence="1">
    <location>
        <begin position="258"/>
        <end position="280"/>
    </location>
</feature>
<accession>A0A8J8BDR7</accession>
<organism evidence="2 3">
    <name type="scientific">Actinocrinis puniceicyclus</name>
    <dbReference type="NCBI Taxonomy" id="977794"/>
    <lineage>
        <taxon>Bacteria</taxon>
        <taxon>Bacillati</taxon>
        <taxon>Actinomycetota</taxon>
        <taxon>Actinomycetes</taxon>
        <taxon>Catenulisporales</taxon>
        <taxon>Actinospicaceae</taxon>
        <taxon>Actinocrinis</taxon>
    </lineage>
</organism>
<evidence type="ECO:0000313" key="2">
    <source>
        <dbReference type="EMBL" id="MBS2964446.1"/>
    </source>
</evidence>
<dbReference type="Pfam" id="PF01944">
    <property type="entry name" value="SpoIIM"/>
    <property type="match status" value="1"/>
</dbReference>
<evidence type="ECO:0000256" key="1">
    <source>
        <dbReference type="SAM" id="Phobius"/>
    </source>
</evidence>
<comment type="caution">
    <text evidence="2">The sequence shown here is derived from an EMBL/GenBank/DDBJ whole genome shotgun (WGS) entry which is preliminary data.</text>
</comment>
<feature type="transmembrane region" description="Helical" evidence="1">
    <location>
        <begin position="100"/>
        <end position="121"/>
    </location>
</feature>
<keyword evidence="1" id="KW-0472">Membrane</keyword>
<feature type="transmembrane region" description="Helical" evidence="1">
    <location>
        <begin position="287"/>
        <end position="307"/>
    </location>
</feature>
<proteinExistence type="predicted"/>
<feature type="transmembrane region" description="Helical" evidence="1">
    <location>
        <begin position="167"/>
        <end position="189"/>
    </location>
</feature>
<sequence>MDIDAFVIRRAPQWNRLDRLARRRKLTVAEVDELLALHQATATDLSLVRSALPDTELIGRLSATLALSRSALTAPRVASWRTVADFFGAKLPAALYRSRWWWGATAVLSLLAALVVGWWLVAHPEVRSALVPSPQVRQLTEPGGDFETYYTSAPARDFAAHVWTNNFWLALETLFSGVLLGIPVLFMLWENVVNLATDGGYMVAAGRGDVFFTLVTPHGLLELTSLFVAAGVGLRLGWTLVDPGPRTRLAALEHEGRTAAVVGIGMVLTLLCSGVIEAFVTPSSLPAWTRIGIGVAVELLFMTYVFVVGRRAYQRGEAGDLDAVDRIDEQPAVA</sequence>
<dbReference type="Proteomes" id="UP000677913">
    <property type="component" value="Unassembled WGS sequence"/>
</dbReference>
<dbReference type="PANTHER" id="PTHR35337">
    <property type="entry name" value="SLR1478 PROTEIN"/>
    <property type="match status" value="1"/>
</dbReference>
<dbReference type="RefSeq" id="WP_211468812.1">
    <property type="nucleotide sequence ID" value="NZ_JAGSXH010000051.1"/>
</dbReference>
<keyword evidence="3" id="KW-1185">Reference proteome</keyword>
<reference evidence="2" key="1">
    <citation type="submission" date="2021-04" db="EMBL/GenBank/DDBJ databases">
        <title>Genome based classification of Actinospica acidithermotolerans sp. nov., an actinobacterium isolated from an Indonesian hot spring.</title>
        <authorList>
            <person name="Kusuma A.B."/>
            <person name="Putra K.E."/>
            <person name="Nafisah S."/>
            <person name="Loh J."/>
            <person name="Nouioui I."/>
            <person name="Goodfellow M."/>
        </authorList>
    </citation>
    <scope>NUCLEOTIDE SEQUENCE</scope>
    <source>
        <strain evidence="2">DSM 45618</strain>
    </source>
</reference>
<dbReference type="EMBL" id="JAGSXH010000051">
    <property type="protein sequence ID" value="MBS2964446.1"/>
    <property type="molecule type" value="Genomic_DNA"/>
</dbReference>
<keyword evidence="1" id="KW-0812">Transmembrane</keyword>
<dbReference type="AlphaFoldDB" id="A0A8J8BDR7"/>
<dbReference type="InterPro" id="IPR002798">
    <property type="entry name" value="SpoIIM-like"/>
</dbReference>
<keyword evidence="1" id="KW-1133">Transmembrane helix</keyword>
<evidence type="ECO:0000313" key="3">
    <source>
        <dbReference type="Proteomes" id="UP000677913"/>
    </source>
</evidence>
<protein>
    <submittedName>
        <fullName evidence="2">Stage II sporulation protein M</fullName>
    </submittedName>
</protein>
<dbReference type="PANTHER" id="PTHR35337:SF1">
    <property type="entry name" value="SLR1478 PROTEIN"/>
    <property type="match status" value="1"/>
</dbReference>